<keyword evidence="9 14" id="KW-0067">ATP-binding</keyword>
<evidence type="ECO:0000256" key="13">
    <source>
        <dbReference type="ARBA" id="ARBA00023180"/>
    </source>
</evidence>
<keyword evidence="13" id="KW-0325">Glycoprotein</keyword>
<dbReference type="CDD" id="cd00028">
    <property type="entry name" value="B_lectin"/>
    <property type="match status" value="1"/>
</dbReference>
<dbReference type="AlphaFoldDB" id="A0A0K9PKC6"/>
<organism evidence="22 23">
    <name type="scientific">Zostera marina</name>
    <name type="common">Eelgrass</name>
    <dbReference type="NCBI Taxonomy" id="29655"/>
    <lineage>
        <taxon>Eukaryota</taxon>
        <taxon>Viridiplantae</taxon>
        <taxon>Streptophyta</taxon>
        <taxon>Embryophyta</taxon>
        <taxon>Tracheophyta</taxon>
        <taxon>Spermatophyta</taxon>
        <taxon>Magnoliopsida</taxon>
        <taxon>Liliopsida</taxon>
        <taxon>Zosteraceae</taxon>
        <taxon>Zostera</taxon>
    </lineage>
</organism>
<dbReference type="Proteomes" id="UP000036987">
    <property type="component" value="Unassembled WGS sequence"/>
</dbReference>
<dbReference type="SUPFAM" id="SSF51110">
    <property type="entry name" value="alpha-D-mannose-specific plant lectins"/>
    <property type="match status" value="1"/>
</dbReference>
<dbReference type="SMART" id="SM00108">
    <property type="entry name" value="B_lectin"/>
    <property type="match status" value="1"/>
</dbReference>
<evidence type="ECO:0000256" key="15">
    <source>
        <dbReference type="PROSITE-ProRule" id="PRU10141"/>
    </source>
</evidence>
<keyword evidence="22" id="KW-0675">Receptor</keyword>
<evidence type="ECO:0000313" key="23">
    <source>
        <dbReference type="Proteomes" id="UP000036987"/>
    </source>
</evidence>
<evidence type="ECO:0000256" key="5">
    <source>
        <dbReference type="ARBA" id="ARBA00022692"/>
    </source>
</evidence>
<dbReference type="GO" id="GO:0004674">
    <property type="term" value="F:protein serine/threonine kinase activity"/>
    <property type="evidence" value="ECO:0007669"/>
    <property type="project" value="UniProtKB-KW"/>
</dbReference>
<dbReference type="GO" id="GO:0016020">
    <property type="term" value="C:membrane"/>
    <property type="evidence" value="ECO:0007669"/>
    <property type="project" value="UniProtKB-SubCell"/>
</dbReference>
<accession>A0A0K9PKC6</accession>
<dbReference type="EMBL" id="LFYR01000817">
    <property type="protein sequence ID" value="KMZ68672.1"/>
    <property type="molecule type" value="Genomic_DNA"/>
</dbReference>
<evidence type="ECO:0000256" key="9">
    <source>
        <dbReference type="ARBA" id="ARBA00022840"/>
    </source>
</evidence>
<evidence type="ECO:0000256" key="10">
    <source>
        <dbReference type="ARBA" id="ARBA00022989"/>
    </source>
</evidence>
<evidence type="ECO:0000256" key="4">
    <source>
        <dbReference type="ARBA" id="ARBA00022679"/>
    </source>
</evidence>
<dbReference type="PANTHER" id="PTHR47974:SF27">
    <property type="entry name" value="RECEPTOR-LIKE SERINE_THREONINE-PROTEIN KINASE"/>
    <property type="match status" value="1"/>
</dbReference>
<keyword evidence="10 17" id="KW-1133">Transmembrane helix</keyword>
<dbReference type="InterPro" id="IPR001480">
    <property type="entry name" value="Bulb-type_lectin_dom"/>
</dbReference>
<evidence type="ECO:0000256" key="12">
    <source>
        <dbReference type="ARBA" id="ARBA00023157"/>
    </source>
</evidence>
<evidence type="ECO:0000256" key="17">
    <source>
        <dbReference type="SAM" id="Phobius"/>
    </source>
</evidence>
<dbReference type="Pfam" id="PF00069">
    <property type="entry name" value="Pkinase"/>
    <property type="match status" value="1"/>
</dbReference>
<dbReference type="PROSITE" id="PS00108">
    <property type="entry name" value="PROTEIN_KINASE_ST"/>
    <property type="match status" value="1"/>
</dbReference>
<dbReference type="InterPro" id="IPR036426">
    <property type="entry name" value="Bulb-type_lectin_dom_sf"/>
</dbReference>
<feature type="signal peptide" evidence="18">
    <location>
        <begin position="1"/>
        <end position="31"/>
    </location>
</feature>
<dbReference type="STRING" id="29655.A0A0K9PKC6"/>
<feature type="binding site" evidence="15">
    <location>
        <position position="552"/>
    </location>
    <ligand>
        <name>ATP</name>
        <dbReference type="ChEBI" id="CHEBI:30616"/>
    </ligand>
</feature>
<dbReference type="InterPro" id="IPR011009">
    <property type="entry name" value="Kinase-like_dom_sf"/>
</dbReference>
<dbReference type="PROSITE" id="PS00107">
    <property type="entry name" value="PROTEIN_KINASE_ATP"/>
    <property type="match status" value="1"/>
</dbReference>
<evidence type="ECO:0000313" key="22">
    <source>
        <dbReference type="EMBL" id="KMZ68672.1"/>
    </source>
</evidence>
<dbReference type="Gene3D" id="2.90.10.30">
    <property type="match status" value="1"/>
</dbReference>
<keyword evidence="5 17" id="KW-0812">Transmembrane</keyword>
<evidence type="ECO:0000256" key="14">
    <source>
        <dbReference type="PIRNR" id="PIRNR000641"/>
    </source>
</evidence>
<gene>
    <name evidence="22" type="ORF">ZOSMA_231G00170</name>
</gene>
<dbReference type="Gene3D" id="3.30.200.20">
    <property type="entry name" value="Phosphorylase Kinase, domain 1"/>
    <property type="match status" value="1"/>
</dbReference>
<keyword evidence="11 17" id="KW-0472">Membrane</keyword>
<keyword evidence="2 14" id="KW-0723">Serine/threonine-protein kinase</keyword>
<comment type="caution">
    <text evidence="22">The sequence shown here is derived from an EMBL/GenBank/DDBJ whole genome shotgun (WGS) entry which is preliminary data.</text>
</comment>
<dbReference type="GO" id="GO:0004672">
    <property type="term" value="F:protein kinase activity"/>
    <property type="evidence" value="ECO:0000318"/>
    <property type="project" value="GO_Central"/>
</dbReference>
<dbReference type="EC" id="2.7.11.1" evidence="14"/>
<dbReference type="GO" id="GO:0005524">
    <property type="term" value="F:ATP binding"/>
    <property type="evidence" value="ECO:0007669"/>
    <property type="project" value="UniProtKB-UniRule"/>
</dbReference>
<evidence type="ECO:0000256" key="7">
    <source>
        <dbReference type="ARBA" id="ARBA00022741"/>
    </source>
</evidence>
<proteinExistence type="inferred from homology"/>
<feature type="region of interest" description="Disordered" evidence="16">
    <location>
        <begin position="839"/>
        <end position="863"/>
    </location>
</feature>
<evidence type="ECO:0000259" key="19">
    <source>
        <dbReference type="PROSITE" id="PS50011"/>
    </source>
</evidence>
<dbReference type="InterPro" id="IPR008271">
    <property type="entry name" value="Ser/Thr_kinase_AS"/>
</dbReference>
<name>A0A0K9PKC6_ZOSMR</name>
<keyword evidence="3" id="KW-0245">EGF-like domain</keyword>
<evidence type="ECO:0000256" key="2">
    <source>
        <dbReference type="ARBA" id="ARBA00022527"/>
    </source>
</evidence>
<dbReference type="FunFam" id="1.10.510.10:FF:000621">
    <property type="entry name" value="Serine/threonine-protein kinase"/>
    <property type="match status" value="1"/>
</dbReference>
<dbReference type="InterPro" id="IPR003609">
    <property type="entry name" value="Pan_app"/>
</dbReference>
<comment type="subcellular location">
    <subcellularLocation>
        <location evidence="1">Membrane</location>
        <topology evidence="1">Single-pass membrane protein</topology>
    </subcellularLocation>
</comment>
<dbReference type="SMART" id="SM00220">
    <property type="entry name" value="S_TKc"/>
    <property type="match status" value="1"/>
</dbReference>
<dbReference type="PANTHER" id="PTHR47974">
    <property type="entry name" value="OS07G0415500 PROTEIN"/>
    <property type="match status" value="1"/>
</dbReference>
<keyword evidence="23" id="KW-1185">Reference proteome</keyword>
<dbReference type="GO" id="GO:0051707">
    <property type="term" value="P:response to other organism"/>
    <property type="evidence" value="ECO:0007669"/>
    <property type="project" value="UniProtKB-ARBA"/>
</dbReference>
<comment type="catalytic activity">
    <reaction evidence="14">
        <text>L-seryl-[protein] + ATP = O-phospho-L-seryl-[protein] + ADP + H(+)</text>
        <dbReference type="Rhea" id="RHEA:17989"/>
        <dbReference type="Rhea" id="RHEA-COMP:9863"/>
        <dbReference type="Rhea" id="RHEA-COMP:11604"/>
        <dbReference type="ChEBI" id="CHEBI:15378"/>
        <dbReference type="ChEBI" id="CHEBI:29999"/>
        <dbReference type="ChEBI" id="CHEBI:30616"/>
        <dbReference type="ChEBI" id="CHEBI:83421"/>
        <dbReference type="ChEBI" id="CHEBI:456216"/>
        <dbReference type="EC" id="2.7.11.1"/>
    </reaction>
</comment>
<evidence type="ECO:0000256" key="1">
    <source>
        <dbReference type="ARBA" id="ARBA00004167"/>
    </source>
</evidence>
<keyword evidence="8 14" id="KW-0418">Kinase</keyword>
<feature type="chain" id="PRO_5005528055" description="Receptor-like serine/threonine-protein kinase" evidence="18">
    <location>
        <begin position="32"/>
        <end position="863"/>
    </location>
</feature>
<dbReference type="FunFam" id="3.30.200.20:FF:000178">
    <property type="entry name" value="serine/threonine-protein kinase PBS1-like"/>
    <property type="match status" value="1"/>
</dbReference>
<protein>
    <recommendedName>
        <fullName evidence="14">Receptor-like serine/threonine-protein kinase</fullName>
        <ecNumber evidence="14">2.7.11.1</ecNumber>
    </recommendedName>
</protein>
<dbReference type="SUPFAM" id="SSF56112">
    <property type="entry name" value="Protein kinase-like (PK-like)"/>
    <property type="match status" value="1"/>
</dbReference>
<dbReference type="Pfam" id="PF01453">
    <property type="entry name" value="B_lectin"/>
    <property type="match status" value="1"/>
</dbReference>
<keyword evidence="4 14" id="KW-0808">Transferase</keyword>
<evidence type="ECO:0000259" key="20">
    <source>
        <dbReference type="PROSITE" id="PS50927"/>
    </source>
</evidence>
<comment type="catalytic activity">
    <reaction evidence="14">
        <text>L-threonyl-[protein] + ATP = O-phospho-L-threonyl-[protein] + ADP + H(+)</text>
        <dbReference type="Rhea" id="RHEA:46608"/>
        <dbReference type="Rhea" id="RHEA-COMP:11060"/>
        <dbReference type="Rhea" id="RHEA-COMP:11605"/>
        <dbReference type="ChEBI" id="CHEBI:15378"/>
        <dbReference type="ChEBI" id="CHEBI:30013"/>
        <dbReference type="ChEBI" id="CHEBI:30616"/>
        <dbReference type="ChEBI" id="CHEBI:61977"/>
        <dbReference type="ChEBI" id="CHEBI:456216"/>
        <dbReference type="EC" id="2.7.11.1"/>
    </reaction>
</comment>
<feature type="domain" description="Protein kinase" evidence="19">
    <location>
        <begin position="524"/>
        <end position="812"/>
    </location>
</feature>
<dbReference type="OrthoDB" id="1530339at2759"/>
<evidence type="ECO:0000256" key="8">
    <source>
        <dbReference type="ARBA" id="ARBA00022777"/>
    </source>
</evidence>
<keyword evidence="12" id="KW-1015">Disulfide bond</keyword>
<dbReference type="InterPro" id="IPR000719">
    <property type="entry name" value="Prot_kinase_dom"/>
</dbReference>
<evidence type="ECO:0000256" key="11">
    <source>
        <dbReference type="ARBA" id="ARBA00023136"/>
    </source>
</evidence>
<dbReference type="Gene3D" id="1.10.510.10">
    <property type="entry name" value="Transferase(Phosphotransferase) domain 1"/>
    <property type="match status" value="1"/>
</dbReference>
<evidence type="ECO:0000256" key="16">
    <source>
        <dbReference type="SAM" id="MobiDB-lite"/>
    </source>
</evidence>
<evidence type="ECO:0000256" key="18">
    <source>
        <dbReference type="SAM" id="SignalP"/>
    </source>
</evidence>
<keyword evidence="7 14" id="KW-0547">Nucleotide-binding</keyword>
<evidence type="ECO:0000256" key="6">
    <source>
        <dbReference type="ARBA" id="ARBA00022729"/>
    </source>
</evidence>
<feature type="domain" description="Bulb-type lectin" evidence="20">
    <location>
        <begin position="36"/>
        <end position="156"/>
    </location>
</feature>
<keyword evidence="6 18" id="KW-0732">Signal</keyword>
<dbReference type="PROSITE" id="PS50927">
    <property type="entry name" value="BULB_LECTIN"/>
    <property type="match status" value="1"/>
</dbReference>
<comment type="similarity">
    <text evidence="14">Belongs to the protein kinase superfamily. Ser/Thr protein kinase family.</text>
</comment>
<feature type="transmembrane region" description="Helical" evidence="17">
    <location>
        <begin position="446"/>
        <end position="469"/>
    </location>
</feature>
<dbReference type="PROSITE" id="PS50948">
    <property type="entry name" value="PAN"/>
    <property type="match status" value="1"/>
</dbReference>
<feature type="domain" description="Apple" evidence="21">
    <location>
        <begin position="332"/>
        <end position="430"/>
    </location>
</feature>
<evidence type="ECO:0000256" key="3">
    <source>
        <dbReference type="ARBA" id="ARBA00022536"/>
    </source>
</evidence>
<reference evidence="23" key="1">
    <citation type="journal article" date="2016" name="Nature">
        <title>The genome of the seagrass Zostera marina reveals angiosperm adaptation to the sea.</title>
        <authorList>
            <person name="Olsen J.L."/>
            <person name="Rouze P."/>
            <person name="Verhelst B."/>
            <person name="Lin Y.-C."/>
            <person name="Bayer T."/>
            <person name="Collen J."/>
            <person name="Dattolo E."/>
            <person name="De Paoli E."/>
            <person name="Dittami S."/>
            <person name="Maumus F."/>
            <person name="Michel G."/>
            <person name="Kersting A."/>
            <person name="Lauritano C."/>
            <person name="Lohaus R."/>
            <person name="Toepel M."/>
            <person name="Tonon T."/>
            <person name="Vanneste K."/>
            <person name="Amirebrahimi M."/>
            <person name="Brakel J."/>
            <person name="Bostroem C."/>
            <person name="Chovatia M."/>
            <person name="Grimwood J."/>
            <person name="Jenkins J.W."/>
            <person name="Jueterbock A."/>
            <person name="Mraz A."/>
            <person name="Stam W.T."/>
            <person name="Tice H."/>
            <person name="Bornberg-Bauer E."/>
            <person name="Green P.J."/>
            <person name="Pearson G.A."/>
            <person name="Procaccini G."/>
            <person name="Duarte C.M."/>
            <person name="Schmutz J."/>
            <person name="Reusch T.B.H."/>
            <person name="Van de Peer Y."/>
        </authorList>
    </citation>
    <scope>NUCLEOTIDE SEQUENCE [LARGE SCALE GENOMIC DNA]</scope>
    <source>
        <strain evidence="23">cv. Finnish</strain>
    </source>
</reference>
<evidence type="ECO:0000259" key="21">
    <source>
        <dbReference type="PROSITE" id="PS50948"/>
    </source>
</evidence>
<dbReference type="InterPro" id="IPR017441">
    <property type="entry name" value="Protein_kinase_ATP_BS"/>
</dbReference>
<dbReference type="PIRSF" id="PIRSF000641">
    <property type="entry name" value="SRK"/>
    <property type="match status" value="1"/>
</dbReference>
<dbReference type="PROSITE" id="PS50011">
    <property type="entry name" value="PROTEIN_KINASE_DOM"/>
    <property type="match status" value="1"/>
</dbReference>
<dbReference type="GO" id="GO:0106310">
    <property type="term" value="F:protein serine kinase activity"/>
    <property type="evidence" value="ECO:0007669"/>
    <property type="project" value="RHEA"/>
</dbReference>
<sequence>MDFLLHHLMMSSSSFLILLFLISHGFQYGEGQIGRGSIATDYNFTGTGIFLNSPHSTFHAAICNPGNQTSRYYLCVVHKQTDTILWSANPSSPITSSSSSLLTLSVSGLTITNASHSVVWSTAGAFNGSVSALRLLDSGNLQLIDKFNVSLWTTFDYPTDTFVSGQRISVGGFLTSFVSESDLMPGDYKMVVTETDATLQWRAGQKYWALSSDLQSAKDSNNRVSYMVMNNTGLYLLGSNSQVVITVPLSPPAILRFGKLAIDGRFRITSYAQDPENSTNNTFIAPTKSCDLPFSCGSVRTCILKGSDTNFICNCPSGFRHSDDPEKEVKPCVPSDESSLASSTSFASSTSSFNYLRLPKGVGYFANKFTSPAFSDSNFSNCQLLCSGNCTCLGFYYINSSRSCYFLENDLGSTFSGADEEDIGYIKTISGKPPSTTHASSNRSNILPIVLPSVALALLLIVIFLYVALSRRKSRKDVILGRKGRQRAGFYAATEEEIDEDESDLSIPGLPTRFTFRELEEATDGFKTCIGSGGFGEVYKGTLLDGTVVAVKRISNISIQGKKEFLTEISVIGRIHHINLVNLRGFCNKGTRCLLLVYDFMNRGSLDKSLFAPYIGRTEALEGPPQVLEWRERMEIALSAARGLAYLHVSCENTIIHCDIKPENILLHDHNGVKISDFGLAKFLSPEQPNLITTMRGTRGYLAPEWLTNASISDRTDVYSFGMVLLEIVHGRKNCVSLPSSEMSEVESYFPVVALDKYEKGKCDELADPRLERRVPAVEVKEMVKLSLCCLHEEPRLRPSMVAVVGMLEGRLPVSKPRVELLKFLKMYSREVVETEGERGVGVGNSGNGSVSYQSPVHVSGIR</sequence>
<dbReference type="InterPro" id="IPR024171">
    <property type="entry name" value="SRK-like_kinase"/>
</dbReference>
<dbReference type="OMA" id="NSEQSSW"/>